<feature type="signal peptide" evidence="1">
    <location>
        <begin position="1"/>
        <end position="18"/>
    </location>
</feature>
<dbReference type="Proteomes" id="UP000430564">
    <property type="component" value="Unassembled WGS sequence"/>
</dbReference>
<accession>A0A6I1EPI0</accession>
<keyword evidence="1" id="KW-0732">Signal</keyword>
<evidence type="ECO:0000313" key="2">
    <source>
        <dbReference type="EMBL" id="KAB7652956.1"/>
    </source>
</evidence>
<evidence type="ECO:0000256" key="1">
    <source>
        <dbReference type="SAM" id="SignalP"/>
    </source>
</evidence>
<sequence>MPGIRAFLWVFLSLTVVAAALTTELPAPAAAAPGAEPAATLRLGIIDDPDNPQQTEVLKESAEALRKALPGLRIELSALGELELQKAVLDRKIDMYMLSAGFHAYVADLGGADLIAALKPPLCISAERRRRCCLSCPRRRPGALEPLQSALGARSRGKPRILQRLGSGAPRGRERHALPGSLLRQNHLYGRIRTRRD</sequence>
<comment type="caution">
    <text evidence="2">The sequence shown here is derived from an EMBL/GenBank/DDBJ whole genome shotgun (WGS) entry which is preliminary data.</text>
</comment>
<dbReference type="EMBL" id="WEHX01000139">
    <property type="protein sequence ID" value="KAB7652956.1"/>
    <property type="molecule type" value="Genomic_DNA"/>
</dbReference>
<proteinExistence type="predicted"/>
<reference evidence="2 3" key="1">
    <citation type="submission" date="2019-10" db="EMBL/GenBank/DDBJ databases">
        <title>Genome diversity of Sutterella seckii.</title>
        <authorList>
            <person name="Chaplin A.V."/>
            <person name="Sokolova S.R."/>
            <person name="Mosin K.A."/>
            <person name="Ivanova E.L."/>
            <person name="Kochetkova T.O."/>
            <person name="Goltsov A.Y."/>
            <person name="Trofimov D.Y."/>
            <person name="Efimov B.A."/>
        </authorList>
    </citation>
    <scope>NUCLEOTIDE SEQUENCE [LARGE SCALE GENOMIC DNA]</scope>
    <source>
        <strain evidence="2 3">ASD393</strain>
    </source>
</reference>
<gene>
    <name evidence="2" type="ORF">GBM95_11190</name>
</gene>
<feature type="chain" id="PRO_5026339011" description="PhnD/SsuA/transferrin family substrate-binding protein" evidence="1">
    <location>
        <begin position="19"/>
        <end position="197"/>
    </location>
</feature>
<dbReference type="AlphaFoldDB" id="A0A6I1EPI0"/>
<evidence type="ECO:0000313" key="3">
    <source>
        <dbReference type="Proteomes" id="UP000430564"/>
    </source>
</evidence>
<evidence type="ECO:0008006" key="4">
    <source>
        <dbReference type="Google" id="ProtNLM"/>
    </source>
</evidence>
<name>A0A6I1EPI0_9BURK</name>
<protein>
    <recommendedName>
        <fullName evidence="4">PhnD/SsuA/transferrin family substrate-binding protein</fullName>
    </recommendedName>
</protein>
<organism evidence="2 3">
    <name type="scientific">Sutterella seckii</name>
    <dbReference type="NCBI Taxonomy" id="1944635"/>
    <lineage>
        <taxon>Bacteria</taxon>
        <taxon>Pseudomonadati</taxon>
        <taxon>Pseudomonadota</taxon>
        <taxon>Betaproteobacteria</taxon>
        <taxon>Burkholderiales</taxon>
        <taxon>Sutterellaceae</taxon>
        <taxon>Sutterella</taxon>
    </lineage>
</organism>